<organism evidence="2 3">
    <name type="scientific">Terriglobus albidus</name>
    <dbReference type="NCBI Taxonomy" id="1592106"/>
    <lineage>
        <taxon>Bacteria</taxon>
        <taxon>Pseudomonadati</taxon>
        <taxon>Acidobacteriota</taxon>
        <taxon>Terriglobia</taxon>
        <taxon>Terriglobales</taxon>
        <taxon>Acidobacteriaceae</taxon>
        <taxon>Terriglobus</taxon>
    </lineage>
</organism>
<dbReference type="OrthoDB" id="101277at2"/>
<evidence type="ECO:0000256" key="1">
    <source>
        <dbReference type="SAM" id="SignalP"/>
    </source>
</evidence>
<dbReference type="Proteomes" id="UP000321820">
    <property type="component" value="Chromosome"/>
</dbReference>
<gene>
    <name evidence="2" type="ORF">FTW19_00170</name>
</gene>
<sequence>MKILFRKLLVLLGVLLLARPHASGAQGIPPRLLTTDGRPMEFEVVSVKPNHSGAEKMNIMSPPMSNGVTITNMPLIDILQWAFRITMSDQIVGLPGWATEDRYDITAKVADEDVTAFRKVVDPIQRTPMLQKILVDRFNLKFHNETKELSVYALVVAKSGVRMTEIQPAIGPNGMRDGGSRQRRRGQIRSMGQPMQPLIDALTMELKSVVVDRTDLKGFYNFTLTWTPDDINASGAGPTPEDASAPQLVTALQEQLGLKLERTKAPVQVLVVDRVERPSEN</sequence>
<proteinExistence type="predicted"/>
<dbReference type="KEGG" id="talb:FTW19_00170"/>
<dbReference type="InterPro" id="IPR017801">
    <property type="entry name" value="DUF3738"/>
</dbReference>
<name>A0A5B9E3M6_9BACT</name>
<dbReference type="EMBL" id="CP042806">
    <property type="protein sequence ID" value="QEE26558.1"/>
    <property type="molecule type" value="Genomic_DNA"/>
</dbReference>
<keyword evidence="1" id="KW-0732">Signal</keyword>
<evidence type="ECO:0000313" key="2">
    <source>
        <dbReference type="EMBL" id="QEE26558.1"/>
    </source>
</evidence>
<reference evidence="2 3" key="1">
    <citation type="submission" date="2019-08" db="EMBL/GenBank/DDBJ databases">
        <title>Complete genome sequence of Terriglobus albidus strain ORNL.</title>
        <authorList>
            <person name="Podar M."/>
        </authorList>
    </citation>
    <scope>NUCLEOTIDE SEQUENCE [LARGE SCALE GENOMIC DNA]</scope>
    <source>
        <strain evidence="2 3">ORNL</strain>
    </source>
</reference>
<keyword evidence="3" id="KW-1185">Reference proteome</keyword>
<dbReference type="Pfam" id="PF12543">
    <property type="entry name" value="DUF3738"/>
    <property type="match status" value="1"/>
</dbReference>
<feature type="signal peptide" evidence="1">
    <location>
        <begin position="1"/>
        <end position="25"/>
    </location>
</feature>
<feature type="chain" id="PRO_5022942243" evidence="1">
    <location>
        <begin position="26"/>
        <end position="281"/>
    </location>
</feature>
<dbReference type="AlphaFoldDB" id="A0A5B9E3M6"/>
<dbReference type="RefSeq" id="WP_147645696.1">
    <property type="nucleotide sequence ID" value="NZ_CP042806.1"/>
</dbReference>
<evidence type="ECO:0000313" key="3">
    <source>
        <dbReference type="Proteomes" id="UP000321820"/>
    </source>
</evidence>
<protein>
    <submittedName>
        <fullName evidence="2">TIGR03435 family protein</fullName>
    </submittedName>
</protein>
<accession>A0A5B9E3M6</accession>
<dbReference type="NCBIfam" id="TIGR03435">
    <property type="entry name" value="Soli_TIGR03435"/>
    <property type="match status" value="1"/>
</dbReference>